<feature type="domain" description="DUF317" evidence="2">
    <location>
        <begin position="358"/>
        <end position="420"/>
    </location>
</feature>
<comment type="caution">
    <text evidence="3">The sequence shown here is derived from an EMBL/GenBank/DDBJ whole genome shotgun (WGS) entry which is preliminary data.</text>
</comment>
<evidence type="ECO:0000313" key="4">
    <source>
        <dbReference type="Proteomes" id="UP000236178"/>
    </source>
</evidence>
<dbReference type="RefSeq" id="WP_103549883.1">
    <property type="nucleotide sequence ID" value="NZ_KZ626862.1"/>
</dbReference>
<dbReference type="InterPro" id="IPR005523">
    <property type="entry name" value="DUF317_SPDY"/>
</dbReference>
<dbReference type="AlphaFoldDB" id="A0A2I0SQX7"/>
<feature type="region of interest" description="Disordered" evidence="1">
    <location>
        <begin position="204"/>
        <end position="225"/>
    </location>
</feature>
<dbReference type="OrthoDB" id="4283716at2"/>
<evidence type="ECO:0000259" key="2">
    <source>
        <dbReference type="Pfam" id="PF03771"/>
    </source>
</evidence>
<evidence type="ECO:0000256" key="1">
    <source>
        <dbReference type="SAM" id="MobiDB-lite"/>
    </source>
</evidence>
<dbReference type="EMBL" id="PJOS01000023">
    <property type="protein sequence ID" value="PKT72331.1"/>
    <property type="molecule type" value="Genomic_DNA"/>
</dbReference>
<accession>A0A2I0SQX7</accession>
<feature type="compositionally biased region" description="Pro residues" evidence="1">
    <location>
        <begin position="444"/>
        <end position="456"/>
    </location>
</feature>
<keyword evidence="4" id="KW-1185">Reference proteome</keyword>
<sequence>MTNPFIDAHVRFGLHPAHSSAVTARVTGPQALVAHVALESDGWTPVTGNTLVLARIDSAEPYWAQKAVDALKAMRITTEVTPGLREAIDKEQFWADHPMSWLTRSEIRDLCNAAQKIHDDIRHGRLLIHAHAQDGHTTVAVGTYLSGGKSVCLRGENHLRQVDNTFDSPVQALVAFEKVHGTTMRPGPAPMTDVERAAAMARASLDTPAAEPTSPRPEPETVPAYAADPGDHDALLDAFLDAHADWEKWRTWSNETTHAITRTRPCASQRIHGPLVNETVWTVAAYESPVSERMWVLTATGTTPAPVLEQLLAHLGDGNSWDTALGSPIEGKTVATATQPLTEAGWHHTVDGRWIRWTSPAADAGMQFDAFAAQHPNQNLATWTIWAGPSQDHPTWSFTASPYTPSALLADLTDTLANATGTRQHPAGRRPHQPPHTDTAPATTPAPPQNPSAPRR</sequence>
<dbReference type="Proteomes" id="UP000236178">
    <property type="component" value="Unassembled WGS sequence"/>
</dbReference>
<feature type="region of interest" description="Disordered" evidence="1">
    <location>
        <begin position="418"/>
        <end position="456"/>
    </location>
</feature>
<organism evidence="3 4">
    <name type="scientific">Streptomyces populi</name>
    <dbReference type="NCBI Taxonomy" id="2058924"/>
    <lineage>
        <taxon>Bacteria</taxon>
        <taxon>Bacillati</taxon>
        <taxon>Actinomycetota</taxon>
        <taxon>Actinomycetes</taxon>
        <taxon>Kitasatosporales</taxon>
        <taxon>Streptomycetaceae</taxon>
        <taxon>Streptomyces</taxon>
    </lineage>
</organism>
<proteinExistence type="predicted"/>
<dbReference type="Pfam" id="PF03771">
    <property type="entry name" value="SPDY"/>
    <property type="match status" value="2"/>
</dbReference>
<evidence type="ECO:0000313" key="3">
    <source>
        <dbReference type="EMBL" id="PKT72331.1"/>
    </source>
</evidence>
<gene>
    <name evidence="3" type="ORF">CW362_14690</name>
</gene>
<feature type="domain" description="DUF317" evidence="2">
    <location>
        <begin position="278"/>
        <end position="319"/>
    </location>
</feature>
<reference evidence="3 4" key="1">
    <citation type="submission" date="2017-12" db="EMBL/GenBank/DDBJ databases">
        <title>Streptomyces populusis sp. nov., a novel endophytic actinobacterium isolated from stems of Populus adenopoda Maxim.</title>
        <authorList>
            <person name="Wang Z."/>
        </authorList>
    </citation>
    <scope>NUCLEOTIDE SEQUENCE [LARGE SCALE GENOMIC DNA]</scope>
    <source>
        <strain evidence="3 4">A249</strain>
    </source>
</reference>
<protein>
    <recommendedName>
        <fullName evidence="2">DUF317 domain-containing protein</fullName>
    </recommendedName>
</protein>
<name>A0A2I0SQX7_9ACTN</name>